<dbReference type="InterPro" id="IPR058647">
    <property type="entry name" value="BSH_CzcB-like"/>
</dbReference>
<accession>A0A837IQQ1</accession>
<sequence length="527" mass="58295">MEKMGVCGRIKPRMFRKTWQKIKKRKGVVLLLVLVGLAAGFFILQRGGSAPDYDFTVAERKNLAQEVIVTGSVKPAERVELAFERTGTVSRILTDVGERVRAGELLAQLDTKDAQTEVRNAEVQLEIARVNLEKTQLEYAQFLRGDTLNESLEDGLAILANFYDEYQTLLDDLDSIYFGTSLAGESENNIRYYADYTDKSAVASRLERMYETAETLYQQGFSEYQAAQRGTGEARQKAIQSGYALAVHTADMVKVGRDVIRSFQNEILVDSTVHSKQAAIDEHIASLTTHSATISGYVTDLLAVTTAINSQQDSQENYPLSIASQELTVRQREIDLQEAQDNLARYSIVAPMDAVLAKRDIRVGETVLANSSVLTIISEAEYEVEANVPEADIAKLQRGNSALLTLDAYGHDEVFQTTVTKVDPAEIVIEGVPTYKITLQFTKADPRIHSGMTANINIQSAKKDNVIALPQRALIREDGKKYVRVLRGEAIERVEVETGLQGSDGNIEILSGIEEGDKVIVFLQEGS</sequence>
<evidence type="ECO:0000256" key="1">
    <source>
        <dbReference type="ARBA" id="ARBA00004196"/>
    </source>
</evidence>
<dbReference type="SUPFAM" id="SSF111369">
    <property type="entry name" value="HlyD-like secretion proteins"/>
    <property type="match status" value="1"/>
</dbReference>
<gene>
    <name evidence="7" type="ORF">UY25_C0004G0104</name>
</gene>
<feature type="domain" description="CzcB-like barrel-sandwich hybrid" evidence="6">
    <location>
        <begin position="86"/>
        <end position="376"/>
    </location>
</feature>
<dbReference type="NCBIfam" id="TIGR01730">
    <property type="entry name" value="RND_mfp"/>
    <property type="match status" value="1"/>
</dbReference>
<dbReference type="Gene3D" id="2.40.30.170">
    <property type="match status" value="1"/>
</dbReference>
<dbReference type="GO" id="GO:0030313">
    <property type="term" value="C:cell envelope"/>
    <property type="evidence" value="ECO:0007669"/>
    <property type="project" value="UniProtKB-SubCell"/>
</dbReference>
<dbReference type="Pfam" id="PF25973">
    <property type="entry name" value="BSH_CzcB"/>
    <property type="match status" value="1"/>
</dbReference>
<evidence type="ECO:0000256" key="2">
    <source>
        <dbReference type="ARBA" id="ARBA00009477"/>
    </source>
</evidence>
<dbReference type="Gene3D" id="1.10.287.470">
    <property type="entry name" value="Helix hairpin bin"/>
    <property type="match status" value="1"/>
</dbReference>
<keyword evidence="3 4" id="KW-0175">Coiled coil</keyword>
<dbReference type="AlphaFoldDB" id="A0A837IQQ1"/>
<dbReference type="InterPro" id="IPR050465">
    <property type="entry name" value="UPF0194_transport"/>
</dbReference>
<dbReference type="Proteomes" id="UP000034462">
    <property type="component" value="Unassembled WGS sequence"/>
</dbReference>
<dbReference type="GO" id="GO:0022857">
    <property type="term" value="F:transmembrane transporter activity"/>
    <property type="evidence" value="ECO:0007669"/>
    <property type="project" value="InterPro"/>
</dbReference>
<feature type="domain" description="CusB-like beta-barrel" evidence="5">
    <location>
        <begin position="384"/>
        <end position="461"/>
    </location>
</feature>
<evidence type="ECO:0000313" key="8">
    <source>
        <dbReference type="Proteomes" id="UP000034462"/>
    </source>
</evidence>
<comment type="similarity">
    <text evidence="2">Belongs to the membrane fusion protein (MFP) (TC 8.A.1) family.</text>
</comment>
<evidence type="ECO:0000256" key="3">
    <source>
        <dbReference type="ARBA" id="ARBA00023054"/>
    </source>
</evidence>
<evidence type="ECO:0000256" key="4">
    <source>
        <dbReference type="SAM" id="Coils"/>
    </source>
</evidence>
<dbReference type="PANTHER" id="PTHR32347:SF23">
    <property type="entry name" value="BLL5650 PROTEIN"/>
    <property type="match status" value="1"/>
</dbReference>
<dbReference type="GO" id="GO:0016020">
    <property type="term" value="C:membrane"/>
    <property type="evidence" value="ECO:0007669"/>
    <property type="project" value="InterPro"/>
</dbReference>
<reference evidence="7 8" key="1">
    <citation type="journal article" date="2015" name="Nature">
        <title>rRNA introns, odd ribosomes, and small enigmatic genomes across a large radiation of phyla.</title>
        <authorList>
            <person name="Brown C.T."/>
            <person name="Hug L.A."/>
            <person name="Thomas B.C."/>
            <person name="Sharon I."/>
            <person name="Castelle C.J."/>
            <person name="Singh A."/>
            <person name="Wilkins M.J."/>
            <person name="Williams K.H."/>
            <person name="Banfield J.F."/>
        </authorList>
    </citation>
    <scope>NUCLEOTIDE SEQUENCE [LARGE SCALE GENOMIC DNA]</scope>
</reference>
<evidence type="ECO:0000259" key="6">
    <source>
        <dbReference type="Pfam" id="PF25973"/>
    </source>
</evidence>
<protein>
    <submittedName>
        <fullName evidence="7">Efflux transporter, RND family, MFP subunit</fullName>
    </submittedName>
</protein>
<comment type="subcellular location">
    <subcellularLocation>
        <location evidence="1">Cell envelope</location>
    </subcellularLocation>
</comment>
<evidence type="ECO:0000313" key="7">
    <source>
        <dbReference type="EMBL" id="KKU93064.1"/>
    </source>
</evidence>
<proteinExistence type="inferred from homology"/>
<comment type="caution">
    <text evidence="7">The sequence shown here is derived from an EMBL/GenBank/DDBJ whole genome shotgun (WGS) entry which is preliminary data.</text>
</comment>
<name>A0A837IQQ1_9BACT</name>
<dbReference type="PANTHER" id="PTHR32347">
    <property type="entry name" value="EFFLUX SYSTEM COMPONENT YKNX-RELATED"/>
    <property type="match status" value="1"/>
</dbReference>
<dbReference type="InterPro" id="IPR006143">
    <property type="entry name" value="RND_pump_MFP"/>
</dbReference>
<dbReference type="EMBL" id="LCPH01000004">
    <property type="protein sequence ID" value="KKU93064.1"/>
    <property type="molecule type" value="Genomic_DNA"/>
</dbReference>
<dbReference type="Gene3D" id="2.40.50.100">
    <property type="match status" value="2"/>
</dbReference>
<dbReference type="Pfam" id="PF25954">
    <property type="entry name" value="Beta-barrel_RND_2"/>
    <property type="match status" value="1"/>
</dbReference>
<dbReference type="Gene3D" id="6.20.50.140">
    <property type="match status" value="1"/>
</dbReference>
<organism evidence="7 8">
    <name type="scientific">Candidatus Yanofskybacteria bacterium GW2011_GWC1_48_11</name>
    <dbReference type="NCBI Taxonomy" id="1619027"/>
    <lineage>
        <taxon>Bacteria</taxon>
        <taxon>Candidatus Yanofskyibacteriota</taxon>
    </lineage>
</organism>
<evidence type="ECO:0000259" key="5">
    <source>
        <dbReference type="Pfam" id="PF25954"/>
    </source>
</evidence>
<dbReference type="InterPro" id="IPR058792">
    <property type="entry name" value="Beta-barrel_RND_2"/>
</dbReference>
<feature type="coiled-coil region" evidence="4">
    <location>
        <begin position="111"/>
        <end position="138"/>
    </location>
</feature>